<keyword evidence="2" id="KW-0238">DNA-binding</keyword>
<evidence type="ECO:0000313" key="5">
    <source>
        <dbReference type="EMBL" id="RDK00790.1"/>
    </source>
</evidence>
<dbReference type="SUPFAM" id="SSF52317">
    <property type="entry name" value="Class I glutamine amidotransferase-like"/>
    <property type="match status" value="1"/>
</dbReference>
<dbReference type="RefSeq" id="WP_115103313.1">
    <property type="nucleotide sequence ID" value="NZ_QHKS01000013.1"/>
</dbReference>
<dbReference type="InterPro" id="IPR009057">
    <property type="entry name" value="Homeodomain-like_sf"/>
</dbReference>
<evidence type="ECO:0000256" key="2">
    <source>
        <dbReference type="ARBA" id="ARBA00023125"/>
    </source>
</evidence>
<protein>
    <submittedName>
        <fullName evidence="5">AraC family transcriptional regulator</fullName>
    </submittedName>
</protein>
<accession>A0A370N598</accession>
<dbReference type="Gene3D" id="3.40.50.880">
    <property type="match status" value="1"/>
</dbReference>
<dbReference type="SMART" id="SM00342">
    <property type="entry name" value="HTH_ARAC"/>
    <property type="match status" value="1"/>
</dbReference>
<keyword evidence="6" id="KW-1185">Reference proteome</keyword>
<dbReference type="InterPro" id="IPR029062">
    <property type="entry name" value="Class_I_gatase-like"/>
</dbReference>
<dbReference type="Pfam" id="PF12833">
    <property type="entry name" value="HTH_18"/>
    <property type="match status" value="1"/>
</dbReference>
<dbReference type="GO" id="GO:0043565">
    <property type="term" value="F:sequence-specific DNA binding"/>
    <property type="evidence" value="ECO:0007669"/>
    <property type="project" value="InterPro"/>
</dbReference>
<evidence type="ECO:0000259" key="4">
    <source>
        <dbReference type="PROSITE" id="PS01124"/>
    </source>
</evidence>
<dbReference type="SUPFAM" id="SSF46689">
    <property type="entry name" value="Homeodomain-like"/>
    <property type="match status" value="2"/>
</dbReference>
<evidence type="ECO:0000256" key="3">
    <source>
        <dbReference type="ARBA" id="ARBA00023163"/>
    </source>
</evidence>
<name>A0A370N598_9BURK</name>
<dbReference type="PANTHER" id="PTHR43280">
    <property type="entry name" value="ARAC-FAMILY TRANSCRIPTIONAL REGULATOR"/>
    <property type="match status" value="1"/>
</dbReference>
<dbReference type="EMBL" id="QHKS01000013">
    <property type="protein sequence ID" value="RDK00790.1"/>
    <property type="molecule type" value="Genomic_DNA"/>
</dbReference>
<dbReference type="OrthoDB" id="6831751at2"/>
<dbReference type="PROSITE" id="PS00041">
    <property type="entry name" value="HTH_ARAC_FAMILY_1"/>
    <property type="match status" value="1"/>
</dbReference>
<dbReference type="InterPro" id="IPR018062">
    <property type="entry name" value="HTH_AraC-typ_CS"/>
</dbReference>
<dbReference type="AlphaFoldDB" id="A0A370N598"/>
<dbReference type="PROSITE" id="PS01124">
    <property type="entry name" value="HTH_ARAC_FAMILY_2"/>
    <property type="match status" value="1"/>
</dbReference>
<feature type="domain" description="HTH araC/xylS-type" evidence="4">
    <location>
        <begin position="226"/>
        <end position="324"/>
    </location>
</feature>
<keyword evidence="3" id="KW-0804">Transcription</keyword>
<sequence length="333" mass="36990">MELVNTSPRSSWQTAVPMQTSETTRVDIALFNGFTLPKVAAIIEIFQKANALIASRRSGRALYDVSLLSASGGRIASSSWMFVWTESVESHRGTNDTHLLFIAGGTGVQQACREERLTNWLRRRHPFSEIVHPISEGRLLLEAAGLPSRYCPLLYGDNEAHDLYSLRPLSEAPDAVHTALRIVEEDLGPELARLVANSVAPQPKAPFRSSITDNLMPQPQVSEKILASARWLEANVDRPISIDDAAQVAAMSERNFLRRFKSEIGMTPSDYLLRARLNMSCRMLVESRLPVDKIARRCGIGSGGQLAKLFRKYLATTPTDYRMRKEAPPSCLA</sequence>
<dbReference type="GO" id="GO:0003700">
    <property type="term" value="F:DNA-binding transcription factor activity"/>
    <property type="evidence" value="ECO:0007669"/>
    <property type="project" value="InterPro"/>
</dbReference>
<comment type="caution">
    <text evidence="5">The sequence shown here is derived from an EMBL/GenBank/DDBJ whole genome shotgun (WGS) entry which is preliminary data.</text>
</comment>
<keyword evidence="1" id="KW-0805">Transcription regulation</keyword>
<reference evidence="6" key="1">
    <citation type="submission" date="2018-05" db="EMBL/GenBank/DDBJ databases">
        <authorList>
            <person name="Feng T."/>
        </authorList>
    </citation>
    <scope>NUCLEOTIDE SEQUENCE [LARGE SCALE GENOMIC DNA]</scope>
    <source>
        <strain evidence="6">S27</strain>
    </source>
</reference>
<dbReference type="InterPro" id="IPR018060">
    <property type="entry name" value="HTH_AraC"/>
</dbReference>
<evidence type="ECO:0000313" key="6">
    <source>
        <dbReference type="Proteomes" id="UP000254875"/>
    </source>
</evidence>
<dbReference type="PANTHER" id="PTHR43280:SF2">
    <property type="entry name" value="HTH-TYPE TRANSCRIPTIONAL REGULATOR EXSA"/>
    <property type="match status" value="1"/>
</dbReference>
<dbReference type="Gene3D" id="1.10.10.60">
    <property type="entry name" value="Homeodomain-like"/>
    <property type="match status" value="1"/>
</dbReference>
<dbReference type="Proteomes" id="UP000254875">
    <property type="component" value="Unassembled WGS sequence"/>
</dbReference>
<evidence type="ECO:0000256" key="1">
    <source>
        <dbReference type="ARBA" id="ARBA00023015"/>
    </source>
</evidence>
<gene>
    <name evidence="5" type="ORF">DLM46_20790</name>
</gene>
<proteinExistence type="predicted"/>
<organism evidence="5 6">
    <name type="scientific">Paraburkholderia lacunae</name>
    <dbReference type="NCBI Taxonomy" id="2211104"/>
    <lineage>
        <taxon>Bacteria</taxon>
        <taxon>Pseudomonadati</taxon>
        <taxon>Pseudomonadota</taxon>
        <taxon>Betaproteobacteria</taxon>
        <taxon>Burkholderiales</taxon>
        <taxon>Burkholderiaceae</taxon>
        <taxon>Paraburkholderia</taxon>
    </lineage>
</organism>